<protein>
    <submittedName>
        <fullName evidence="2">Uncharacterized protein</fullName>
    </submittedName>
</protein>
<dbReference type="AlphaFoldDB" id="A0AAW0SJ91"/>
<feature type="compositionally biased region" description="Low complexity" evidence="1">
    <location>
        <begin position="37"/>
        <end position="62"/>
    </location>
</feature>
<evidence type="ECO:0000313" key="3">
    <source>
        <dbReference type="Proteomes" id="UP001487740"/>
    </source>
</evidence>
<name>A0AAW0SJ91_SCYPA</name>
<evidence type="ECO:0000256" key="1">
    <source>
        <dbReference type="SAM" id="MobiDB-lite"/>
    </source>
</evidence>
<proteinExistence type="predicted"/>
<feature type="region of interest" description="Disordered" evidence="1">
    <location>
        <begin position="1"/>
        <end position="62"/>
    </location>
</feature>
<feature type="region of interest" description="Disordered" evidence="1">
    <location>
        <begin position="81"/>
        <end position="101"/>
    </location>
</feature>
<organism evidence="2 3">
    <name type="scientific">Scylla paramamosain</name>
    <name type="common">Mud crab</name>
    <dbReference type="NCBI Taxonomy" id="85552"/>
    <lineage>
        <taxon>Eukaryota</taxon>
        <taxon>Metazoa</taxon>
        <taxon>Ecdysozoa</taxon>
        <taxon>Arthropoda</taxon>
        <taxon>Crustacea</taxon>
        <taxon>Multicrustacea</taxon>
        <taxon>Malacostraca</taxon>
        <taxon>Eumalacostraca</taxon>
        <taxon>Eucarida</taxon>
        <taxon>Decapoda</taxon>
        <taxon>Pleocyemata</taxon>
        <taxon>Brachyura</taxon>
        <taxon>Eubrachyura</taxon>
        <taxon>Portunoidea</taxon>
        <taxon>Portunidae</taxon>
        <taxon>Portuninae</taxon>
        <taxon>Scylla</taxon>
    </lineage>
</organism>
<gene>
    <name evidence="2" type="ORF">O3P69_012561</name>
</gene>
<dbReference type="EMBL" id="JARAKH010000218">
    <property type="protein sequence ID" value="KAK8374792.1"/>
    <property type="molecule type" value="Genomic_DNA"/>
</dbReference>
<reference evidence="2 3" key="1">
    <citation type="submission" date="2023-03" db="EMBL/GenBank/DDBJ databases">
        <title>High-quality genome of Scylla paramamosain provides insights in environmental adaptation.</title>
        <authorList>
            <person name="Zhang L."/>
        </authorList>
    </citation>
    <scope>NUCLEOTIDE SEQUENCE [LARGE SCALE GENOMIC DNA]</scope>
    <source>
        <strain evidence="2">LZ_2023a</strain>
        <tissue evidence="2">Muscle</tissue>
    </source>
</reference>
<feature type="compositionally biased region" description="Polar residues" evidence="1">
    <location>
        <begin position="24"/>
        <end position="35"/>
    </location>
</feature>
<accession>A0AAW0SJ91</accession>
<evidence type="ECO:0000313" key="2">
    <source>
        <dbReference type="EMBL" id="KAK8374792.1"/>
    </source>
</evidence>
<sequence>MMNFPLTQAFRPNMLQPDMEKTESPSTVEGHTTTPLMPETKPMTTSPTTSTTTTVPTSEPKVPVTTLEPMVDMEDETTLQPETMAEAEEDSVPHDQGNTEPVTESEIMLRGTLAFANDEEEPVSATEIMPMMEGEETATETFHDENEMMHNTEIQDDMTMTEPVPENEVMQLQWQDSQG</sequence>
<keyword evidence="3" id="KW-1185">Reference proteome</keyword>
<comment type="caution">
    <text evidence="2">The sequence shown here is derived from an EMBL/GenBank/DDBJ whole genome shotgun (WGS) entry which is preliminary data.</text>
</comment>
<dbReference type="Proteomes" id="UP001487740">
    <property type="component" value="Unassembled WGS sequence"/>
</dbReference>